<feature type="signal peptide" evidence="2">
    <location>
        <begin position="1"/>
        <end position="19"/>
    </location>
</feature>
<dbReference type="InterPro" id="IPR012341">
    <property type="entry name" value="6hp_glycosidase-like_sf"/>
</dbReference>
<reference evidence="3 4" key="1">
    <citation type="journal article" date="2011" name="PLoS Pathog.">
        <title>Endophytic Life Strategies Decoded by Genome and Transcriptome Analyses of the Mutualistic Root Symbiont Piriformospora indica.</title>
        <authorList>
            <person name="Zuccaro A."/>
            <person name="Lahrmann U."/>
            <person name="Guldener U."/>
            <person name="Langen G."/>
            <person name="Pfiffi S."/>
            <person name="Biedenkopf D."/>
            <person name="Wong P."/>
            <person name="Samans B."/>
            <person name="Grimm C."/>
            <person name="Basiewicz M."/>
            <person name="Murat C."/>
            <person name="Martin F."/>
            <person name="Kogel K.H."/>
        </authorList>
    </citation>
    <scope>NUCLEOTIDE SEQUENCE [LARGE SCALE GENOMIC DNA]</scope>
    <source>
        <strain evidence="3 4">DSM 11827</strain>
    </source>
</reference>
<dbReference type="GO" id="GO:0005975">
    <property type="term" value="P:carbohydrate metabolic process"/>
    <property type="evidence" value="ECO:0007669"/>
    <property type="project" value="InterPro"/>
</dbReference>
<dbReference type="OrthoDB" id="4138492at2759"/>
<dbReference type="Gene3D" id="1.50.10.10">
    <property type="match status" value="1"/>
</dbReference>
<dbReference type="Proteomes" id="UP000007148">
    <property type="component" value="Unassembled WGS sequence"/>
</dbReference>
<keyword evidence="2" id="KW-0732">Signal</keyword>
<dbReference type="InParanoid" id="G4T9J2"/>
<organism evidence="3 4">
    <name type="scientific">Serendipita indica (strain DSM 11827)</name>
    <name type="common">Root endophyte fungus</name>
    <name type="synonym">Piriformospora indica</name>
    <dbReference type="NCBI Taxonomy" id="1109443"/>
    <lineage>
        <taxon>Eukaryota</taxon>
        <taxon>Fungi</taxon>
        <taxon>Dikarya</taxon>
        <taxon>Basidiomycota</taxon>
        <taxon>Agaricomycotina</taxon>
        <taxon>Agaricomycetes</taxon>
        <taxon>Sebacinales</taxon>
        <taxon>Serendipitaceae</taxon>
        <taxon>Serendipita</taxon>
    </lineage>
</organism>
<dbReference type="SUPFAM" id="SSF48208">
    <property type="entry name" value="Six-hairpin glycosidases"/>
    <property type="match status" value="1"/>
</dbReference>
<dbReference type="AlphaFoldDB" id="G4T9J2"/>
<accession>G4T9J2</accession>
<evidence type="ECO:0000313" key="4">
    <source>
        <dbReference type="Proteomes" id="UP000007148"/>
    </source>
</evidence>
<dbReference type="HOGENOM" id="CLU_037534_0_0_1"/>
<dbReference type="InterPro" id="IPR010905">
    <property type="entry name" value="Glyco_hydro_88"/>
</dbReference>
<evidence type="ECO:0000256" key="2">
    <source>
        <dbReference type="SAM" id="SignalP"/>
    </source>
</evidence>
<dbReference type="eggNOG" id="ENOG502RZ5C">
    <property type="taxonomic scope" value="Eukaryota"/>
</dbReference>
<dbReference type="PANTHER" id="PTHR41814:SF1">
    <property type="entry name" value="CELLULASE"/>
    <property type="match status" value="1"/>
</dbReference>
<proteinExistence type="predicted"/>
<keyword evidence="4" id="KW-1185">Reference proteome</keyword>
<dbReference type="GO" id="GO:0016787">
    <property type="term" value="F:hydrolase activity"/>
    <property type="evidence" value="ECO:0007669"/>
    <property type="project" value="UniProtKB-KW"/>
</dbReference>
<comment type="caution">
    <text evidence="3">The sequence shown here is derived from an EMBL/GenBank/DDBJ whole genome shotgun (WGS) entry which is preliminary data.</text>
</comment>
<dbReference type="EMBL" id="CAFZ01000023">
    <property type="protein sequence ID" value="CCA68000.1"/>
    <property type="molecule type" value="Genomic_DNA"/>
</dbReference>
<dbReference type="OMA" id="NDTTHWA"/>
<gene>
    <name evidence="3" type="ORF">PIIN_01867</name>
</gene>
<dbReference type="InterPro" id="IPR008928">
    <property type="entry name" value="6-hairpin_glycosidase_sf"/>
</dbReference>
<dbReference type="Pfam" id="PF07470">
    <property type="entry name" value="Glyco_hydro_88"/>
    <property type="match status" value="1"/>
</dbReference>
<name>G4T9J2_SERID</name>
<feature type="chain" id="PRO_5003468297" evidence="2">
    <location>
        <begin position="20"/>
        <end position="383"/>
    </location>
</feature>
<keyword evidence="1" id="KW-0378">Hydrolase</keyword>
<sequence length="383" mass="42226">MRLLHSFITLSFASLSVSALGLSDDTVAKVKDKMLNIIHYSWENGTATEALLELDEPDVSVYGKKPFPPPRVLSADSPVIKIAQYALAGRVPGKKPIMDGDGASGDPASMGVAVLLANSTLQDPTYFRAAADQLDFLLNDVPRAPNGAISHRESEVQPWNDFVYMAPPFISYYGALTGNITLVKEGKRQIGLYREILKDTNGTCLWHHVMMGSWQDPSFWGTGMAWVAAGATRTLQTMAKSQFAFQLIPDMWELAGWTGELINAAWQYQKPDGSLPNHANLPDDFSDAAWTALLASATYRLAVQTGNEQWIHNAEKAFKWVETQIADDGTLKSVVNPLSWWELGAQSPEGQAFVLLLQAAYRDFCKYKQTWAAPTLLSIGWSH</sequence>
<evidence type="ECO:0000313" key="3">
    <source>
        <dbReference type="EMBL" id="CCA68000.1"/>
    </source>
</evidence>
<protein>
    <submittedName>
        <fullName evidence="3">Uncharacterized protein</fullName>
    </submittedName>
</protein>
<evidence type="ECO:0000256" key="1">
    <source>
        <dbReference type="ARBA" id="ARBA00022801"/>
    </source>
</evidence>
<dbReference type="PANTHER" id="PTHR41814">
    <property type="entry name" value="EXPRESSED PROTEIN"/>
    <property type="match status" value="1"/>
</dbReference>